<organism evidence="1 2">
    <name type="scientific">Flavobacterium salmonis</name>
    <dbReference type="NCBI Taxonomy" id="2654844"/>
    <lineage>
        <taxon>Bacteria</taxon>
        <taxon>Pseudomonadati</taxon>
        <taxon>Bacteroidota</taxon>
        <taxon>Flavobacteriia</taxon>
        <taxon>Flavobacteriales</taxon>
        <taxon>Flavobacteriaceae</taxon>
        <taxon>Flavobacterium</taxon>
    </lineage>
</organism>
<proteinExistence type="predicted"/>
<evidence type="ECO:0000313" key="2">
    <source>
        <dbReference type="Proteomes" id="UP000530060"/>
    </source>
</evidence>
<evidence type="ECO:0000313" key="1">
    <source>
        <dbReference type="EMBL" id="CAD0002662.1"/>
    </source>
</evidence>
<dbReference type="AlphaFoldDB" id="A0A6V6YVG0"/>
<keyword evidence="2" id="KW-1185">Reference proteome</keyword>
<dbReference type="Proteomes" id="UP000530060">
    <property type="component" value="Unassembled WGS sequence"/>
</dbReference>
<sequence>MRSTLKTLQIQYIKNLVGLQKFYNFATQFYYVN</sequence>
<gene>
    <name evidence="1" type="ORF">FLAT13_01307</name>
</gene>
<dbReference type="EMBL" id="CAIJDP010000060">
    <property type="protein sequence ID" value="CAD0002662.1"/>
    <property type="molecule type" value="Genomic_DNA"/>
</dbReference>
<accession>A0A6V6YVG0</accession>
<protein>
    <submittedName>
        <fullName evidence="1">Uncharacterized protein</fullName>
    </submittedName>
</protein>
<name>A0A6V6YVG0_9FLAO</name>
<comment type="caution">
    <text evidence="1">The sequence shown here is derived from an EMBL/GenBank/DDBJ whole genome shotgun (WGS) entry which is preliminary data.</text>
</comment>
<reference evidence="1 2" key="1">
    <citation type="submission" date="2020-06" db="EMBL/GenBank/DDBJ databases">
        <authorList>
            <person name="Criscuolo A."/>
        </authorList>
    </citation>
    <scope>NUCLEOTIDE SEQUENCE [LARGE SCALE GENOMIC DNA]</scope>
    <source>
        <strain evidence="2">CIP 111411</strain>
    </source>
</reference>